<dbReference type="HOGENOM" id="CLU_1607715_0_0_11"/>
<keyword evidence="2" id="KW-1185">Reference proteome</keyword>
<dbReference type="Gene3D" id="3.40.1000.10">
    <property type="entry name" value="Mog1/PsbP, alpha/beta/alpha sandwich"/>
    <property type="match status" value="1"/>
</dbReference>
<name>Z9JPA8_9MICO</name>
<evidence type="ECO:0000313" key="2">
    <source>
        <dbReference type="Proteomes" id="UP000023067"/>
    </source>
</evidence>
<evidence type="ECO:0000313" key="1">
    <source>
        <dbReference type="EMBL" id="EWS79567.1"/>
    </source>
</evidence>
<dbReference type="eggNOG" id="ENOG5031E4X">
    <property type="taxonomic scope" value="Bacteria"/>
</dbReference>
<dbReference type="EMBL" id="JDYK01000032">
    <property type="protein sequence ID" value="EWS79567.1"/>
    <property type="molecule type" value="Genomic_DNA"/>
</dbReference>
<gene>
    <name evidence="1" type="ORF">BF93_12995</name>
</gene>
<comment type="caution">
    <text evidence="1">The sequence shown here is derived from an EMBL/GenBank/DDBJ whole genome shotgun (WGS) entry which is preliminary data.</text>
</comment>
<dbReference type="Proteomes" id="UP000023067">
    <property type="component" value="Unassembled WGS sequence"/>
</dbReference>
<dbReference type="PATRIC" id="fig|396014.3.peg.3640"/>
<accession>Z9JPA8</accession>
<reference evidence="1 2" key="1">
    <citation type="submission" date="2014-02" db="EMBL/GenBank/DDBJ databases">
        <title>Genome sequence of Brachybacterium phenoliresistens strain W13A50.</title>
        <authorList>
            <person name="Wang X."/>
        </authorList>
    </citation>
    <scope>NUCLEOTIDE SEQUENCE [LARGE SCALE GENOMIC DNA]</scope>
    <source>
        <strain evidence="1 2">W13A50</strain>
    </source>
</reference>
<protein>
    <recommendedName>
        <fullName evidence="3">DUF1795 domain-containing protein</fullName>
    </recommendedName>
</protein>
<sequence length="165" mass="17765">MSTTREIITAPAVPGITLEIDVPESWDRHTGQETAAFVAAMPPAEAGPFADTLVVGIERLPEGLPAHLEAVRASSLVQLHAAVPDLHLVDDRPVVLDGREGHLRALVQSTEQEISVIVRQVFALHGDVLVTIALTSLPFRDREASQLADRIFSTARITAQNGADR</sequence>
<proteinExistence type="predicted"/>
<evidence type="ECO:0008006" key="3">
    <source>
        <dbReference type="Google" id="ProtNLM"/>
    </source>
</evidence>
<dbReference type="STRING" id="396014.BF93_12995"/>
<dbReference type="AlphaFoldDB" id="Z9JPA8"/>
<organism evidence="1 2">
    <name type="scientific">Brachybacterium phenoliresistens</name>
    <dbReference type="NCBI Taxonomy" id="396014"/>
    <lineage>
        <taxon>Bacteria</taxon>
        <taxon>Bacillati</taxon>
        <taxon>Actinomycetota</taxon>
        <taxon>Actinomycetes</taxon>
        <taxon>Micrococcales</taxon>
        <taxon>Dermabacteraceae</taxon>
        <taxon>Brachybacterium</taxon>
    </lineage>
</organism>
<dbReference type="RefSeq" id="WP_038374645.1">
    <property type="nucleotide sequence ID" value="NZ_BAAAOW010000007.1"/>
</dbReference>